<reference evidence="2 3" key="1">
    <citation type="journal article" date="2015" name="Fungal Genet. Biol.">
        <title>Evolution of novel wood decay mechanisms in Agaricales revealed by the genome sequences of Fistulina hepatica and Cylindrobasidium torrendii.</title>
        <authorList>
            <person name="Floudas D."/>
            <person name="Held B.W."/>
            <person name="Riley R."/>
            <person name="Nagy L.G."/>
            <person name="Koehler G."/>
            <person name="Ransdell A.S."/>
            <person name="Younus H."/>
            <person name="Chow J."/>
            <person name="Chiniquy J."/>
            <person name="Lipzen A."/>
            <person name="Tritt A."/>
            <person name="Sun H."/>
            <person name="Haridas S."/>
            <person name="LaButti K."/>
            <person name="Ohm R.A."/>
            <person name="Kues U."/>
            <person name="Blanchette R.A."/>
            <person name="Grigoriev I.V."/>
            <person name="Minto R.E."/>
            <person name="Hibbett D.S."/>
        </authorList>
    </citation>
    <scope>NUCLEOTIDE SEQUENCE [LARGE SCALE GENOMIC DNA]</scope>
    <source>
        <strain evidence="2 3">FP15055 ss-10</strain>
    </source>
</reference>
<sequence length="438" mass="47789">MHSSLEGAVSHRQLATEYKARVEEIRKLPGFKSFLRPKEFEELKSAARETLVVCINVHSMSCSALLLPHHGTSAGNALHHIPLPELSPTVCKFWKSLLGFHCRHVAQWEKAGYQSPFGSGDGDKELQEAVILFILREMWNRIVKPILDAIRTIGIIEDGLLRITWCTSDDLSFLPLHAAGLYDSADDATKAFNRIVSSYTPTLSSLLPRGPSQAQASKEAKICVVIQPDSSASSNMRALRGTITEAANIRAHIPASDFTLLKGAAGTVSSVMDALQRHSWVHLACHGLLNAAEPLDSALLLHDGRLTLSKLMEANLPNAEMAFLSACETAMGDSNVPNEAVHLAAGMLAAGYKTVVGTLWSIEDSAAPLVADVFYGTLLQKQKATGKLDTAYALHKAVQALREKVGEREFLRWMPFVHYGLRDPSASMFEGDGKQMNI</sequence>
<gene>
    <name evidence="2" type="ORF">CYLTODRAFT_421829</name>
</gene>
<dbReference type="InterPro" id="IPR024983">
    <property type="entry name" value="CHAT_dom"/>
</dbReference>
<evidence type="ECO:0000313" key="2">
    <source>
        <dbReference type="EMBL" id="KIY68156.1"/>
    </source>
</evidence>
<dbReference type="STRING" id="1314674.A0A0D7BEV4"/>
<evidence type="ECO:0000259" key="1">
    <source>
        <dbReference type="Pfam" id="PF12770"/>
    </source>
</evidence>
<evidence type="ECO:0000313" key="3">
    <source>
        <dbReference type="Proteomes" id="UP000054007"/>
    </source>
</evidence>
<keyword evidence="3" id="KW-1185">Reference proteome</keyword>
<accession>A0A0D7BEV4</accession>
<dbReference type="EMBL" id="KN880508">
    <property type="protein sequence ID" value="KIY68156.1"/>
    <property type="molecule type" value="Genomic_DNA"/>
</dbReference>
<dbReference type="AlphaFoldDB" id="A0A0D7BEV4"/>
<dbReference type="Pfam" id="PF12770">
    <property type="entry name" value="CHAT"/>
    <property type="match status" value="1"/>
</dbReference>
<proteinExistence type="predicted"/>
<dbReference type="Proteomes" id="UP000054007">
    <property type="component" value="Unassembled WGS sequence"/>
</dbReference>
<dbReference type="OrthoDB" id="9991317at2759"/>
<name>A0A0D7BEV4_9AGAR</name>
<organism evidence="2 3">
    <name type="scientific">Cylindrobasidium torrendii FP15055 ss-10</name>
    <dbReference type="NCBI Taxonomy" id="1314674"/>
    <lineage>
        <taxon>Eukaryota</taxon>
        <taxon>Fungi</taxon>
        <taxon>Dikarya</taxon>
        <taxon>Basidiomycota</taxon>
        <taxon>Agaricomycotina</taxon>
        <taxon>Agaricomycetes</taxon>
        <taxon>Agaricomycetidae</taxon>
        <taxon>Agaricales</taxon>
        <taxon>Marasmiineae</taxon>
        <taxon>Physalacriaceae</taxon>
        <taxon>Cylindrobasidium</taxon>
    </lineage>
</organism>
<protein>
    <recommendedName>
        <fullName evidence="1">CHAT domain-containing protein</fullName>
    </recommendedName>
</protein>
<feature type="domain" description="CHAT" evidence="1">
    <location>
        <begin position="135"/>
        <end position="420"/>
    </location>
</feature>